<proteinExistence type="inferred from homology"/>
<dbReference type="InterPro" id="IPR016195">
    <property type="entry name" value="Pol/histidinol_Pase-like"/>
</dbReference>
<comment type="caution">
    <text evidence="6">The sequence shown here is derived from an EMBL/GenBank/DDBJ whole genome shotgun (WGS) entry which is preliminary data.</text>
</comment>
<gene>
    <name evidence="6" type="ORF">PENSTE_c023G01381</name>
</gene>
<dbReference type="NCBIfam" id="TIGR01856">
    <property type="entry name" value="hisJ_fam"/>
    <property type="match status" value="1"/>
</dbReference>
<evidence type="ECO:0000313" key="6">
    <source>
        <dbReference type="EMBL" id="OQE16778.1"/>
    </source>
</evidence>
<feature type="region of interest" description="Disordered" evidence="4">
    <location>
        <begin position="51"/>
        <end position="88"/>
    </location>
</feature>
<evidence type="ECO:0000256" key="1">
    <source>
        <dbReference type="ARBA" id="ARBA00022679"/>
    </source>
</evidence>
<dbReference type="EMBL" id="MLKD01000023">
    <property type="protein sequence ID" value="OQE16778.1"/>
    <property type="molecule type" value="Genomic_DNA"/>
</dbReference>
<evidence type="ECO:0000256" key="2">
    <source>
        <dbReference type="ARBA" id="ARBA00022801"/>
    </source>
</evidence>
<dbReference type="OrthoDB" id="5957391at2759"/>
<dbReference type="InterPro" id="IPR008278">
    <property type="entry name" value="4-PPantetheinyl_Trfase_dom"/>
</dbReference>
<protein>
    <recommendedName>
        <fullName evidence="3">Histidinol-phosphatase</fullName>
        <shortName evidence="3">HolPase</shortName>
        <ecNumber evidence="3">3.1.3.15</ecNumber>
    </recommendedName>
</protein>
<evidence type="ECO:0000313" key="7">
    <source>
        <dbReference type="Proteomes" id="UP000191285"/>
    </source>
</evidence>
<dbReference type="STRING" id="303698.A0A1V6SSB6"/>
<keyword evidence="2 3" id="KW-0378">Hydrolase</keyword>
<dbReference type="GO" id="GO:0005737">
    <property type="term" value="C:cytoplasm"/>
    <property type="evidence" value="ECO:0007669"/>
    <property type="project" value="TreeGrafter"/>
</dbReference>
<name>A0A1V6SSB6_9EURO</name>
<dbReference type="Pfam" id="PF01648">
    <property type="entry name" value="ACPS"/>
    <property type="match status" value="1"/>
</dbReference>
<dbReference type="InterPro" id="IPR037143">
    <property type="entry name" value="4-PPantetheinyl_Trfase_dom_sf"/>
</dbReference>
<reference evidence="7" key="1">
    <citation type="journal article" date="2017" name="Nat. Microbiol.">
        <title>Global analysis of biosynthetic gene clusters reveals vast potential of secondary metabolite production in Penicillium species.</title>
        <authorList>
            <person name="Nielsen J.C."/>
            <person name="Grijseels S."/>
            <person name="Prigent S."/>
            <person name="Ji B."/>
            <person name="Dainat J."/>
            <person name="Nielsen K.F."/>
            <person name="Frisvad J.C."/>
            <person name="Workman M."/>
            <person name="Nielsen J."/>
        </authorList>
    </citation>
    <scope>NUCLEOTIDE SEQUENCE [LARGE SCALE GENOMIC DNA]</scope>
    <source>
        <strain evidence="7">IBT 24891</strain>
    </source>
</reference>
<dbReference type="GO" id="GO:0000287">
    <property type="term" value="F:magnesium ion binding"/>
    <property type="evidence" value="ECO:0007669"/>
    <property type="project" value="InterPro"/>
</dbReference>
<dbReference type="SUPFAM" id="SSF89550">
    <property type="entry name" value="PHP domain-like"/>
    <property type="match status" value="1"/>
</dbReference>
<dbReference type="EC" id="3.1.3.15" evidence="3"/>
<dbReference type="PANTHER" id="PTHR21039:SF0">
    <property type="entry name" value="HISTIDINOL-PHOSPHATASE"/>
    <property type="match status" value="1"/>
</dbReference>
<organism evidence="6 7">
    <name type="scientific">Penicillium steckii</name>
    <dbReference type="NCBI Taxonomy" id="303698"/>
    <lineage>
        <taxon>Eukaryota</taxon>
        <taxon>Fungi</taxon>
        <taxon>Dikarya</taxon>
        <taxon>Ascomycota</taxon>
        <taxon>Pezizomycotina</taxon>
        <taxon>Eurotiomycetes</taxon>
        <taxon>Eurotiomycetidae</taxon>
        <taxon>Eurotiales</taxon>
        <taxon>Aspergillaceae</taxon>
        <taxon>Penicillium</taxon>
    </lineage>
</organism>
<dbReference type="PANTHER" id="PTHR21039">
    <property type="entry name" value="HISTIDINOL PHOSPHATASE-RELATED"/>
    <property type="match status" value="1"/>
</dbReference>
<dbReference type="GO" id="GO:0000105">
    <property type="term" value="P:L-histidine biosynthetic process"/>
    <property type="evidence" value="ECO:0007669"/>
    <property type="project" value="UniProtKB-UniRule"/>
</dbReference>
<keyword evidence="7" id="KW-1185">Reference proteome</keyword>
<keyword evidence="1" id="KW-0808">Transferase</keyword>
<evidence type="ECO:0000256" key="3">
    <source>
        <dbReference type="RuleBase" id="RU366003"/>
    </source>
</evidence>
<dbReference type="UniPathway" id="UPA00031">
    <property type="reaction ID" value="UER00013"/>
</dbReference>
<evidence type="ECO:0000256" key="4">
    <source>
        <dbReference type="SAM" id="MobiDB-lite"/>
    </source>
</evidence>
<dbReference type="InterPro" id="IPR010140">
    <property type="entry name" value="Histidinol_P_phosphatase_HisJ"/>
</dbReference>
<dbReference type="Proteomes" id="UP000191285">
    <property type="component" value="Unassembled WGS sequence"/>
</dbReference>
<comment type="pathway">
    <text evidence="3">Amino-acid biosynthesis; L-histidine biosynthesis; L-histidine from 5-phospho-alpha-D-ribose 1-diphosphate: step 8/9.</text>
</comment>
<feature type="domain" description="4'-phosphopantetheinyl transferase" evidence="5">
    <location>
        <begin position="12"/>
        <end position="138"/>
    </location>
</feature>
<dbReference type="GO" id="GO:0004401">
    <property type="term" value="F:histidinol-phosphatase activity"/>
    <property type="evidence" value="ECO:0007669"/>
    <property type="project" value="UniProtKB-UniRule"/>
</dbReference>
<sequence>MKPLPFPYALNIGTDIVHLPRITRLLTQRPNYLSRFTTRILSDTEQRDFHRRFTGTLPPPSTTSSFSSTHLTRDKASPKSTSTSKSQNQLITPEITRWLAGRFAAKEAARKAAPSGAASLGWKDVIVRMEDDNAVNIAAGEGGGGHTAVDGTSRRPEVIYVQGDGGRVAKLSISHDGEYVVATVLAAGPMYEEARSRAGGTDELLFEAYFDEQLDMLQKLRPLVVGHFDLIRLKSDDVERSFKNWDRVWGKILRNLDFVASYGGLLEINGAALRKGMLEPYPKAEICKEFLARGGQFCLSDDSHGVDQISLNFHRVLEFLDTTGISTVHYLRLAEKENASAPDARFPRTEIASISVEEVKQLEFWKGA</sequence>
<dbReference type="GO" id="GO:0008897">
    <property type="term" value="F:holo-[acyl-carrier-protein] synthase activity"/>
    <property type="evidence" value="ECO:0007669"/>
    <property type="project" value="InterPro"/>
</dbReference>
<comment type="catalytic activity">
    <reaction evidence="3">
        <text>L-histidinol phosphate + H2O = L-histidinol + phosphate</text>
        <dbReference type="Rhea" id="RHEA:14465"/>
        <dbReference type="ChEBI" id="CHEBI:15377"/>
        <dbReference type="ChEBI" id="CHEBI:43474"/>
        <dbReference type="ChEBI" id="CHEBI:57699"/>
        <dbReference type="ChEBI" id="CHEBI:57980"/>
        <dbReference type="EC" id="3.1.3.15"/>
    </reaction>
</comment>
<keyword evidence="3" id="KW-0028">Amino-acid biosynthesis</keyword>
<keyword evidence="3" id="KW-0368">Histidine biosynthesis</keyword>
<evidence type="ECO:0000259" key="5">
    <source>
        <dbReference type="Pfam" id="PF01648"/>
    </source>
</evidence>
<dbReference type="AlphaFoldDB" id="A0A1V6SSB6"/>
<comment type="similarity">
    <text evidence="3">Belongs to the PHP hydrolase family. HisK subfamily.</text>
</comment>
<dbReference type="Gene3D" id="3.20.20.140">
    <property type="entry name" value="Metal-dependent hydrolases"/>
    <property type="match status" value="1"/>
</dbReference>
<accession>A0A1V6SSB6</accession>
<dbReference type="SUPFAM" id="SSF56214">
    <property type="entry name" value="4'-phosphopantetheinyl transferase"/>
    <property type="match status" value="1"/>
</dbReference>